<keyword evidence="1" id="KW-1133">Transmembrane helix</keyword>
<dbReference type="RefSeq" id="WP_011143067.1">
    <property type="nucleotide sequence ID" value="NC_005125.1"/>
</dbReference>
<dbReference type="HOGENOM" id="CLU_1394604_0_0_3"/>
<keyword evidence="3" id="KW-1185">Reference proteome</keyword>
<accession>Q7NCA5</accession>
<dbReference type="InParanoid" id="Q7NCA5"/>
<organism evidence="2 3">
    <name type="scientific">Gloeobacter violaceus (strain ATCC 29082 / PCC 7421)</name>
    <dbReference type="NCBI Taxonomy" id="251221"/>
    <lineage>
        <taxon>Bacteria</taxon>
        <taxon>Bacillati</taxon>
        <taxon>Cyanobacteriota</taxon>
        <taxon>Cyanophyceae</taxon>
        <taxon>Gloeobacterales</taxon>
        <taxon>Gloeobacteraceae</taxon>
        <taxon>Gloeobacter</taxon>
    </lineage>
</organism>
<keyword evidence="1" id="KW-0812">Transmembrane</keyword>
<gene>
    <name evidence="2" type="ordered locus">glr3074</name>
</gene>
<feature type="transmembrane region" description="Helical" evidence="1">
    <location>
        <begin position="170"/>
        <end position="188"/>
    </location>
</feature>
<dbReference type="GO" id="GO:0005886">
    <property type="term" value="C:plasma membrane"/>
    <property type="evidence" value="ECO:0000318"/>
    <property type="project" value="GO_Central"/>
</dbReference>
<dbReference type="PANTHER" id="PTHR35531:SF1">
    <property type="entry name" value="INNER MEMBRANE PROTEIN YBCI-RELATED"/>
    <property type="match status" value="1"/>
</dbReference>
<reference evidence="2 3" key="2">
    <citation type="journal article" date="2003" name="DNA Res.">
        <title>Complete genome structure of Gloeobacter violaceus PCC 7421, a cyanobacterium that lacks thylakoids (supplement).</title>
        <authorList>
            <person name="Nakamura Y."/>
            <person name="Kaneko T."/>
            <person name="Sato S."/>
            <person name="Mimuro M."/>
            <person name="Miyashita H."/>
            <person name="Tsuchiya T."/>
            <person name="Sasamoto S."/>
            <person name="Watanabe A."/>
            <person name="Kawashima K."/>
            <person name="Kishida Y."/>
            <person name="Kiyokawa C."/>
            <person name="Kohara M."/>
            <person name="Matsumoto M."/>
            <person name="Matsuno A."/>
            <person name="Nakazaki N."/>
            <person name="Shimpo S."/>
            <person name="Takeuchi C."/>
            <person name="Yamada M."/>
            <person name="Tabata S."/>
        </authorList>
    </citation>
    <scope>NUCLEOTIDE SEQUENCE [LARGE SCALE GENOMIC DNA]</scope>
    <source>
        <strain evidence="3">ATCC 29082 / PCC 7421</strain>
    </source>
</reference>
<dbReference type="AlphaFoldDB" id="Q7NCA5"/>
<dbReference type="Proteomes" id="UP000000557">
    <property type="component" value="Chromosome"/>
</dbReference>
<dbReference type="Pfam" id="PF04307">
    <property type="entry name" value="YdjM"/>
    <property type="match status" value="1"/>
</dbReference>
<name>Q7NCA5_GLOVI</name>
<dbReference type="EMBL" id="BA000045">
    <property type="protein sequence ID" value="BAC91015.1"/>
    <property type="molecule type" value="Genomic_DNA"/>
</dbReference>
<proteinExistence type="predicted"/>
<dbReference type="eggNOG" id="COG1988">
    <property type="taxonomic scope" value="Bacteria"/>
</dbReference>
<dbReference type="EnsemblBacteria" id="BAC91015">
    <property type="protein sequence ID" value="BAC91015"/>
    <property type="gene ID" value="BAC91015"/>
</dbReference>
<evidence type="ECO:0000313" key="3">
    <source>
        <dbReference type="Proteomes" id="UP000000557"/>
    </source>
</evidence>
<dbReference type="OrthoDB" id="9836437at2"/>
<reference evidence="2 3" key="1">
    <citation type="journal article" date="2003" name="DNA Res.">
        <title>Complete genome structure of Gloeobacter violaceus PCC 7421, a cyanobacterium that lacks thylakoids.</title>
        <authorList>
            <person name="Nakamura Y."/>
            <person name="Kaneko T."/>
            <person name="Sato S."/>
            <person name="Mimuro M."/>
            <person name="Miyashita H."/>
            <person name="Tsuchiya T."/>
            <person name="Sasamoto S."/>
            <person name="Watanabe A."/>
            <person name="Kawashima K."/>
            <person name="Kishida Y."/>
            <person name="Kiyokawa C."/>
            <person name="Kohara M."/>
            <person name="Matsumoto M."/>
            <person name="Matsuno A."/>
            <person name="Nakazaki N."/>
            <person name="Shimpo S."/>
            <person name="Takeuchi C."/>
            <person name="Yamada M."/>
            <person name="Tabata S."/>
        </authorList>
    </citation>
    <scope>NUCLEOTIDE SEQUENCE [LARGE SCALE GENOMIC DNA]</scope>
    <source>
        <strain evidence="3">ATCC 29082 / PCC 7421</strain>
    </source>
</reference>
<evidence type="ECO:0000256" key="1">
    <source>
        <dbReference type="SAM" id="Phobius"/>
    </source>
</evidence>
<protein>
    <submittedName>
        <fullName evidence="2">Glr3074 protein</fullName>
    </submittedName>
</protein>
<evidence type="ECO:0000313" key="2">
    <source>
        <dbReference type="EMBL" id="BAC91015.1"/>
    </source>
</evidence>
<feature type="transmembrane region" description="Helical" evidence="1">
    <location>
        <begin position="77"/>
        <end position="103"/>
    </location>
</feature>
<sequence length="194" mass="21087">MNGGTHVAIANLAYLALGLVTQTQGWSLPVDWSHLAVVSVAGVLADIDCPTSWLGLQVPLLGRLLERNLGRRGWMHTFWAALLVSVPWLGASWSLALAVFVGYTSHLACDGFTWPGLRPWPPFPLPFGMVLFRNGGFWDVVIGMVAITGSWICLVHRVGSAAARAIEDPLTWGLILLLVALLPGWLLSTTIRRI</sequence>
<dbReference type="PANTHER" id="PTHR35531">
    <property type="entry name" value="INNER MEMBRANE PROTEIN YBCI-RELATED"/>
    <property type="match status" value="1"/>
</dbReference>
<keyword evidence="1" id="KW-0472">Membrane</keyword>
<feature type="transmembrane region" description="Helical" evidence="1">
    <location>
        <begin position="136"/>
        <end position="158"/>
    </location>
</feature>
<dbReference type="InterPro" id="IPR007404">
    <property type="entry name" value="YdjM-like"/>
</dbReference>
<dbReference type="KEGG" id="gvi:glr3074"/>